<sequence length="282" mass="30634">MMHSEEFQYRSKDNLNLYARVWTPEGDVRGVVALVHGLGEYGGRYVDIGHSFVDRGYAFVAGDLRGHGMSEGRRAFAARLDDFMDDLDQYCDEVRARFPGKPLFLYGFSMGSTLSAAYLVRRHPRLAGAMLCSGGFVMPEASAAAMGKVKALRHLVPTMAVNNGMGATRDKVCHDVTVLDAYDADPLVYKKITVGLAAVIGEANAEALARAAEIQAPLLVMHGEDDVIALPEGSKRLAAGASGDVTLKLWPGLYHFIHHEPDGAKERVLAFAADWLDAHVKS</sequence>
<evidence type="ECO:0000313" key="3">
    <source>
        <dbReference type="EMBL" id="RIE07893.1"/>
    </source>
</evidence>
<dbReference type="EMBL" id="QXIT01000140">
    <property type="protein sequence ID" value="RIE07016.1"/>
    <property type="molecule type" value="Genomic_DNA"/>
</dbReference>
<name>A0A398CUF3_9BACT</name>
<dbReference type="Proteomes" id="UP000266489">
    <property type="component" value="Unassembled WGS sequence"/>
</dbReference>
<dbReference type="InterPro" id="IPR029058">
    <property type="entry name" value="AB_hydrolase_fold"/>
</dbReference>
<reference evidence="4 5" key="1">
    <citation type="submission" date="2018-09" db="EMBL/GenBank/DDBJ databases">
        <title>Discovery and Ecogenomic Context for Candidatus Cryosericales, a Global Caldiserica Order Active in Thawing Permafrost.</title>
        <authorList>
            <person name="Martinez M.A."/>
            <person name="Woodcroft B.J."/>
            <person name="Ignacio Espinoza J.C."/>
            <person name="Zayed A."/>
            <person name="Singleton C.M."/>
            <person name="Boyd J."/>
            <person name="Li Y.-F."/>
            <person name="Purvine S."/>
            <person name="Maughan H."/>
            <person name="Hodgkins S.B."/>
            <person name="Anderson D."/>
            <person name="Sederholm M."/>
            <person name="Temperton B."/>
            <person name="Saleska S.R."/>
            <person name="Tyson G.W."/>
            <person name="Rich V.I."/>
        </authorList>
    </citation>
    <scope>NUCLEOTIDE SEQUENCE [LARGE SCALE GENOMIC DNA]</scope>
    <source>
        <strain evidence="3 5">SMC5</strain>
        <strain evidence="2 4">SMC6</strain>
    </source>
</reference>
<dbReference type="AlphaFoldDB" id="A0A398CUF3"/>
<dbReference type="InterPro" id="IPR022742">
    <property type="entry name" value="Hydrolase_4"/>
</dbReference>
<dbReference type="Proteomes" id="UP000266260">
    <property type="component" value="Unassembled WGS sequence"/>
</dbReference>
<evidence type="ECO:0000313" key="2">
    <source>
        <dbReference type="EMBL" id="RIE07016.1"/>
    </source>
</evidence>
<evidence type="ECO:0000313" key="4">
    <source>
        <dbReference type="Proteomes" id="UP000266260"/>
    </source>
</evidence>
<dbReference type="InterPro" id="IPR051044">
    <property type="entry name" value="MAG_DAG_Lipase"/>
</dbReference>
<dbReference type="OrthoDB" id="9806902at2"/>
<keyword evidence="4" id="KW-1185">Reference proteome</keyword>
<evidence type="ECO:0000313" key="5">
    <source>
        <dbReference type="Proteomes" id="UP000266489"/>
    </source>
</evidence>
<gene>
    <name evidence="3" type="ORF">SMC5_08785</name>
    <name evidence="2" type="ORF">SMC6_07940</name>
</gene>
<accession>A0A398CZC3</accession>
<evidence type="ECO:0000259" key="1">
    <source>
        <dbReference type="Pfam" id="PF12146"/>
    </source>
</evidence>
<organism evidence="2 4">
    <name type="scientific">Candidatus Cryosericum odellii</name>
    <dbReference type="NCBI Taxonomy" id="2290917"/>
    <lineage>
        <taxon>Bacteria</taxon>
        <taxon>Pseudomonadati</taxon>
        <taxon>Caldisericota/Cryosericota group</taxon>
        <taxon>Candidatus Cryosericota</taxon>
        <taxon>Candidatus Cryosericia</taxon>
        <taxon>Candidatus Cryosericales</taxon>
        <taxon>Candidatus Cryosericaceae</taxon>
        <taxon>Candidatus Cryosericum</taxon>
    </lineage>
</organism>
<dbReference type="PANTHER" id="PTHR11614">
    <property type="entry name" value="PHOSPHOLIPASE-RELATED"/>
    <property type="match status" value="1"/>
</dbReference>
<comment type="caution">
    <text evidence="2">The sequence shown here is derived from an EMBL/GenBank/DDBJ whole genome shotgun (WGS) entry which is preliminary data.</text>
</comment>
<feature type="domain" description="Serine aminopeptidase S33" evidence="1">
    <location>
        <begin position="27"/>
        <end position="262"/>
    </location>
</feature>
<dbReference type="SUPFAM" id="SSF53474">
    <property type="entry name" value="alpha/beta-Hydrolases"/>
    <property type="match status" value="1"/>
</dbReference>
<proteinExistence type="predicted"/>
<dbReference type="EMBL" id="QXIU01000213">
    <property type="protein sequence ID" value="RIE07893.1"/>
    <property type="molecule type" value="Genomic_DNA"/>
</dbReference>
<protein>
    <submittedName>
        <fullName evidence="2">Lysophospholipase</fullName>
    </submittedName>
</protein>
<dbReference type="RefSeq" id="WP_119120406.1">
    <property type="nucleotide sequence ID" value="NZ_QXIT01000140.1"/>
</dbReference>
<dbReference type="Gene3D" id="3.40.50.1820">
    <property type="entry name" value="alpha/beta hydrolase"/>
    <property type="match status" value="1"/>
</dbReference>
<dbReference type="Pfam" id="PF12146">
    <property type="entry name" value="Hydrolase_4"/>
    <property type="match status" value="1"/>
</dbReference>
<accession>A0A398CUF3</accession>